<name>A0A437CKF1_ORYJA</name>
<evidence type="ECO:0000313" key="2">
    <source>
        <dbReference type="EMBL" id="RVE63027.1"/>
    </source>
</evidence>
<sequence length="79" mass="8502">MEVGRPVSADKCWHSGRGGRRTPEWTEHTIGGQQDFFVAFQRGKTSMKALLSAHKSPGIPPSAVGDCALFDTTVNLGCL</sequence>
<evidence type="ECO:0000256" key="1">
    <source>
        <dbReference type="SAM" id="MobiDB-lite"/>
    </source>
</evidence>
<dbReference type="AlphaFoldDB" id="A0A437CKF1"/>
<gene>
    <name evidence="2" type="ORF">OJAV_G00163350</name>
</gene>
<feature type="region of interest" description="Disordered" evidence="1">
    <location>
        <begin position="1"/>
        <end position="26"/>
    </location>
</feature>
<evidence type="ECO:0000313" key="3">
    <source>
        <dbReference type="Proteomes" id="UP000283210"/>
    </source>
</evidence>
<keyword evidence="3" id="KW-1185">Reference proteome</keyword>
<dbReference type="Proteomes" id="UP000283210">
    <property type="component" value="Chromosome 16"/>
</dbReference>
<protein>
    <submittedName>
        <fullName evidence="2">Uncharacterized protein</fullName>
    </submittedName>
</protein>
<reference evidence="2 3" key="2">
    <citation type="submission" date="2019-01" db="EMBL/GenBank/DDBJ databases">
        <title>A chromosome length genome reference of the Java medaka (oryzias javanicus).</title>
        <authorList>
            <person name="Herpin A."/>
            <person name="Takehana Y."/>
            <person name="Naruse K."/>
            <person name="Ansai S."/>
            <person name="Kawaguchi M."/>
        </authorList>
    </citation>
    <scope>NUCLEOTIDE SEQUENCE [LARGE SCALE GENOMIC DNA]</scope>
    <source>
        <strain evidence="2">RS831</strain>
        <tissue evidence="2">Whole body</tissue>
    </source>
</reference>
<accession>A0A437CKF1</accession>
<organism evidence="2 3">
    <name type="scientific">Oryzias javanicus</name>
    <name type="common">Javanese ricefish</name>
    <name type="synonym">Aplocheilus javanicus</name>
    <dbReference type="NCBI Taxonomy" id="123683"/>
    <lineage>
        <taxon>Eukaryota</taxon>
        <taxon>Metazoa</taxon>
        <taxon>Chordata</taxon>
        <taxon>Craniata</taxon>
        <taxon>Vertebrata</taxon>
        <taxon>Euteleostomi</taxon>
        <taxon>Actinopterygii</taxon>
        <taxon>Neopterygii</taxon>
        <taxon>Teleostei</taxon>
        <taxon>Neoteleostei</taxon>
        <taxon>Acanthomorphata</taxon>
        <taxon>Ovalentaria</taxon>
        <taxon>Atherinomorphae</taxon>
        <taxon>Beloniformes</taxon>
        <taxon>Adrianichthyidae</taxon>
        <taxon>Oryziinae</taxon>
        <taxon>Oryzias</taxon>
    </lineage>
</organism>
<proteinExistence type="predicted"/>
<dbReference type="EMBL" id="CM012452">
    <property type="protein sequence ID" value="RVE63027.1"/>
    <property type="molecule type" value="Genomic_DNA"/>
</dbReference>
<reference evidence="2 3" key="1">
    <citation type="submission" date="2018-11" db="EMBL/GenBank/DDBJ databases">
        <authorList>
            <person name="Lopez-Roques C."/>
            <person name="Donnadieu C."/>
            <person name="Bouchez O."/>
            <person name="Klopp C."/>
            <person name="Cabau C."/>
            <person name="Zahm M."/>
        </authorList>
    </citation>
    <scope>NUCLEOTIDE SEQUENCE [LARGE SCALE GENOMIC DNA]</scope>
    <source>
        <strain evidence="2">RS831</strain>
        <tissue evidence="2">Whole body</tissue>
    </source>
</reference>